<dbReference type="OrthoDB" id="1678992at2"/>
<dbReference type="EMBL" id="PVXM01000056">
    <property type="protein sequence ID" value="PRR69278.1"/>
    <property type="molecule type" value="Genomic_DNA"/>
</dbReference>
<sequence length="217" mass="25409">MIIHTFNVVAIRCPSCGRLEFRGFSLFDFGGDRMWQIDCSCGTPLMKMEKKKGRTFCLQYRCGMCDGLHLMRLTHGELWARRLLTLTCRETELDVGFIGPREKVQRAVQRHDRSLVEAARDLGYDDFFEEPEIMYQLLSLIYQKAEEGRVRCGCGNENIEVEIFPGHLKLRCQACRAEKTLPALTYTDLEQVEELQEIRLPGRTRQRTRRRRQKTRV</sequence>
<reference evidence="1 2" key="1">
    <citation type="submission" date="2018-03" db="EMBL/GenBank/DDBJ databases">
        <title>Genome sequence of Moorella humiferrea DSM 23265.</title>
        <authorList>
            <person name="Poehlein A."/>
            <person name="Daniel R."/>
        </authorList>
    </citation>
    <scope>NUCLEOTIDE SEQUENCE [LARGE SCALE GENOMIC DNA]</scope>
    <source>
        <strain evidence="1 2">DSM 23265</strain>
    </source>
</reference>
<name>A0A2T0AKZ7_9FIRM</name>
<dbReference type="RefSeq" id="WP_106006292.1">
    <property type="nucleotide sequence ID" value="NZ_CP136418.1"/>
</dbReference>
<comment type="caution">
    <text evidence="1">The sequence shown here is derived from an EMBL/GenBank/DDBJ whole genome shotgun (WGS) entry which is preliminary data.</text>
</comment>
<dbReference type="Proteomes" id="UP000238415">
    <property type="component" value="Unassembled WGS sequence"/>
</dbReference>
<evidence type="ECO:0000313" key="2">
    <source>
        <dbReference type="Proteomes" id="UP000238415"/>
    </source>
</evidence>
<accession>A0A2T0AKZ7</accession>
<proteinExistence type="predicted"/>
<evidence type="ECO:0000313" key="1">
    <source>
        <dbReference type="EMBL" id="PRR69278.1"/>
    </source>
</evidence>
<keyword evidence="2" id="KW-1185">Reference proteome</keyword>
<protein>
    <submittedName>
        <fullName evidence="1">Uncharacterized protein</fullName>
    </submittedName>
</protein>
<organism evidence="1 2">
    <name type="scientific">Neomoorella humiferrea</name>
    <dbReference type="NCBI Taxonomy" id="676965"/>
    <lineage>
        <taxon>Bacteria</taxon>
        <taxon>Bacillati</taxon>
        <taxon>Bacillota</taxon>
        <taxon>Clostridia</taxon>
        <taxon>Neomoorellales</taxon>
        <taxon>Neomoorellaceae</taxon>
        <taxon>Neomoorella</taxon>
    </lineage>
</organism>
<gene>
    <name evidence="1" type="ORF">MOHU_23750</name>
</gene>
<dbReference type="AlphaFoldDB" id="A0A2T0AKZ7"/>